<feature type="region of interest" description="Disordered" evidence="1">
    <location>
        <begin position="1"/>
        <end position="29"/>
    </location>
</feature>
<accession>A0A2S5B874</accession>
<proteinExistence type="predicted"/>
<dbReference type="EMBL" id="PJQD01000045">
    <property type="protein sequence ID" value="POY72921.1"/>
    <property type="molecule type" value="Genomic_DNA"/>
</dbReference>
<evidence type="ECO:0000256" key="1">
    <source>
        <dbReference type="SAM" id="MobiDB-lite"/>
    </source>
</evidence>
<organism evidence="2 3">
    <name type="scientific">Rhodotorula taiwanensis</name>
    <dbReference type="NCBI Taxonomy" id="741276"/>
    <lineage>
        <taxon>Eukaryota</taxon>
        <taxon>Fungi</taxon>
        <taxon>Dikarya</taxon>
        <taxon>Basidiomycota</taxon>
        <taxon>Pucciniomycotina</taxon>
        <taxon>Microbotryomycetes</taxon>
        <taxon>Sporidiobolales</taxon>
        <taxon>Sporidiobolaceae</taxon>
        <taxon>Rhodotorula</taxon>
    </lineage>
</organism>
<dbReference type="Proteomes" id="UP000237144">
    <property type="component" value="Unassembled WGS sequence"/>
</dbReference>
<dbReference type="AlphaFoldDB" id="A0A2S5B874"/>
<evidence type="ECO:0000313" key="3">
    <source>
        <dbReference type="Proteomes" id="UP000237144"/>
    </source>
</evidence>
<keyword evidence="3" id="KW-1185">Reference proteome</keyword>
<evidence type="ECO:0000313" key="2">
    <source>
        <dbReference type="EMBL" id="POY72921.1"/>
    </source>
</evidence>
<reference evidence="2 3" key="1">
    <citation type="journal article" date="2018" name="Front. Microbiol.">
        <title>Prospects for Fungal Bioremediation of Acidic Radioactive Waste Sites: Characterization and Genome Sequence of Rhodotorula taiwanensis MD1149.</title>
        <authorList>
            <person name="Tkavc R."/>
            <person name="Matrosova V.Y."/>
            <person name="Grichenko O.E."/>
            <person name="Gostincar C."/>
            <person name="Volpe R.P."/>
            <person name="Klimenkova P."/>
            <person name="Gaidamakova E.K."/>
            <person name="Zhou C.E."/>
            <person name="Stewart B.J."/>
            <person name="Lyman M.G."/>
            <person name="Malfatti S.A."/>
            <person name="Rubinfeld B."/>
            <person name="Courtot M."/>
            <person name="Singh J."/>
            <person name="Dalgard C.L."/>
            <person name="Hamilton T."/>
            <person name="Frey K.G."/>
            <person name="Gunde-Cimerman N."/>
            <person name="Dugan L."/>
            <person name="Daly M.J."/>
        </authorList>
    </citation>
    <scope>NUCLEOTIDE SEQUENCE [LARGE SCALE GENOMIC DNA]</scope>
    <source>
        <strain evidence="2 3">MD1149</strain>
    </source>
</reference>
<sequence length="94" mass="9791">MAALLGSLGGGSHPLGSATTPRAAQEPDVDAAHQGLNTLAFEQAPWDHMINLKQLNKLYLAVVDRLCPVTAAGKRVKVGAHAVKALSPVCANLR</sequence>
<comment type="caution">
    <text evidence="2">The sequence shown here is derived from an EMBL/GenBank/DDBJ whole genome shotgun (WGS) entry which is preliminary data.</text>
</comment>
<protein>
    <submittedName>
        <fullName evidence="2">Uncharacterized protein</fullName>
    </submittedName>
</protein>
<gene>
    <name evidence="2" type="ORF">BMF94_4082</name>
</gene>
<name>A0A2S5B874_9BASI</name>